<dbReference type="AlphaFoldDB" id="A0A5B1M562"/>
<dbReference type="PROSITE" id="PS50977">
    <property type="entry name" value="HTH_TETR_2"/>
    <property type="match status" value="1"/>
</dbReference>
<dbReference type="PANTHER" id="PTHR30055:SF234">
    <property type="entry name" value="HTH-TYPE TRANSCRIPTIONAL REGULATOR BETI"/>
    <property type="match status" value="1"/>
</dbReference>
<dbReference type="GO" id="GO:0003700">
    <property type="term" value="F:DNA-binding transcription factor activity"/>
    <property type="evidence" value="ECO:0007669"/>
    <property type="project" value="TreeGrafter"/>
</dbReference>
<dbReference type="InterPro" id="IPR050109">
    <property type="entry name" value="HTH-type_TetR-like_transc_reg"/>
</dbReference>
<dbReference type="EMBL" id="VUJW01000003">
    <property type="protein sequence ID" value="KAA1427874.1"/>
    <property type="molecule type" value="Genomic_DNA"/>
</dbReference>
<feature type="region of interest" description="Disordered" evidence="5">
    <location>
        <begin position="1"/>
        <end position="23"/>
    </location>
</feature>
<keyword evidence="8" id="KW-1185">Reference proteome</keyword>
<evidence type="ECO:0000256" key="2">
    <source>
        <dbReference type="ARBA" id="ARBA00023125"/>
    </source>
</evidence>
<feature type="domain" description="HTH tetR-type" evidence="6">
    <location>
        <begin position="21"/>
        <end position="81"/>
    </location>
</feature>
<dbReference type="Pfam" id="PF00440">
    <property type="entry name" value="TetR_N"/>
    <property type="match status" value="1"/>
</dbReference>
<dbReference type="PRINTS" id="PR00455">
    <property type="entry name" value="HTHTETR"/>
</dbReference>
<organism evidence="7 8">
    <name type="scientific">Nocardioides antri</name>
    <dbReference type="NCBI Taxonomy" id="2607659"/>
    <lineage>
        <taxon>Bacteria</taxon>
        <taxon>Bacillati</taxon>
        <taxon>Actinomycetota</taxon>
        <taxon>Actinomycetes</taxon>
        <taxon>Propionibacteriales</taxon>
        <taxon>Nocardioidaceae</taxon>
        <taxon>Nocardioides</taxon>
    </lineage>
</organism>
<keyword evidence="3" id="KW-0804">Transcription</keyword>
<evidence type="ECO:0000256" key="5">
    <source>
        <dbReference type="SAM" id="MobiDB-lite"/>
    </source>
</evidence>
<dbReference type="InterPro" id="IPR001647">
    <property type="entry name" value="HTH_TetR"/>
</dbReference>
<gene>
    <name evidence="7" type="ORF">F0U47_10680</name>
</gene>
<name>A0A5B1M562_9ACTN</name>
<evidence type="ECO:0000256" key="4">
    <source>
        <dbReference type="PROSITE-ProRule" id="PRU00335"/>
    </source>
</evidence>
<feature type="DNA-binding region" description="H-T-H motif" evidence="4">
    <location>
        <begin position="44"/>
        <end position="63"/>
    </location>
</feature>
<reference evidence="7 8" key="1">
    <citation type="submission" date="2019-09" db="EMBL/GenBank/DDBJ databases">
        <title>Nocardioides panacisoli sp. nov., isolated from the soil of a ginseng field.</title>
        <authorList>
            <person name="Cho C."/>
        </authorList>
    </citation>
    <scope>NUCLEOTIDE SEQUENCE [LARGE SCALE GENOMIC DNA]</scope>
    <source>
        <strain evidence="7 8">BN140041</strain>
    </source>
</reference>
<sequence length="204" mass="22130">MTNRDGSVAPPARRTHAERRQETRAKLVAATIESLVEEGWSGTSTRAVAQRAGVSQGAQQHYFPTKRALVEAALEAILAEQNAAATTWDVPAAEEERVGFLLDRLWEIHCLPVNLAVQELLTMARTDPETAESIGRLHAEAERAAITAGHTLLPTLGTHPDFPARVRTSVATMRGIVAVAAVADPRESDLWPHARGVLLRGMPR</sequence>
<evidence type="ECO:0000256" key="3">
    <source>
        <dbReference type="ARBA" id="ARBA00023163"/>
    </source>
</evidence>
<accession>A0A5B1M562</accession>
<evidence type="ECO:0000313" key="8">
    <source>
        <dbReference type="Proteomes" id="UP000324351"/>
    </source>
</evidence>
<dbReference type="GO" id="GO:0000976">
    <property type="term" value="F:transcription cis-regulatory region binding"/>
    <property type="evidence" value="ECO:0007669"/>
    <property type="project" value="TreeGrafter"/>
</dbReference>
<evidence type="ECO:0000256" key="1">
    <source>
        <dbReference type="ARBA" id="ARBA00023015"/>
    </source>
</evidence>
<evidence type="ECO:0000259" key="6">
    <source>
        <dbReference type="PROSITE" id="PS50977"/>
    </source>
</evidence>
<dbReference type="SUPFAM" id="SSF46689">
    <property type="entry name" value="Homeodomain-like"/>
    <property type="match status" value="1"/>
</dbReference>
<evidence type="ECO:0000313" key="7">
    <source>
        <dbReference type="EMBL" id="KAA1427874.1"/>
    </source>
</evidence>
<comment type="caution">
    <text evidence="7">The sequence shown here is derived from an EMBL/GenBank/DDBJ whole genome shotgun (WGS) entry which is preliminary data.</text>
</comment>
<reference evidence="7 8" key="2">
    <citation type="submission" date="2019-09" db="EMBL/GenBank/DDBJ databases">
        <authorList>
            <person name="Jin C."/>
        </authorList>
    </citation>
    <scope>NUCLEOTIDE SEQUENCE [LARGE SCALE GENOMIC DNA]</scope>
    <source>
        <strain evidence="7 8">BN140041</strain>
    </source>
</reference>
<dbReference type="Gene3D" id="1.10.357.10">
    <property type="entry name" value="Tetracycline Repressor, domain 2"/>
    <property type="match status" value="1"/>
</dbReference>
<proteinExistence type="predicted"/>
<dbReference type="Proteomes" id="UP000324351">
    <property type="component" value="Unassembled WGS sequence"/>
</dbReference>
<dbReference type="PANTHER" id="PTHR30055">
    <property type="entry name" value="HTH-TYPE TRANSCRIPTIONAL REGULATOR RUTR"/>
    <property type="match status" value="1"/>
</dbReference>
<dbReference type="InterPro" id="IPR009057">
    <property type="entry name" value="Homeodomain-like_sf"/>
</dbReference>
<dbReference type="RefSeq" id="WP_149750366.1">
    <property type="nucleotide sequence ID" value="NZ_VUJW01000003.1"/>
</dbReference>
<keyword evidence="2 4" id="KW-0238">DNA-binding</keyword>
<keyword evidence="1" id="KW-0805">Transcription regulation</keyword>
<protein>
    <submittedName>
        <fullName evidence="7">TetR/AcrR family transcriptional regulator</fullName>
    </submittedName>
</protein>